<reference evidence="1" key="1">
    <citation type="submission" date="2022-04" db="EMBL/GenBank/DDBJ databases">
        <title>Genome of the entomopathogenic fungus Entomophthora muscae.</title>
        <authorList>
            <person name="Elya C."/>
            <person name="Lovett B.R."/>
            <person name="Lee E."/>
            <person name="Macias A.M."/>
            <person name="Hajek A.E."/>
            <person name="De Bivort B.L."/>
            <person name="Kasson M.T."/>
            <person name="De Fine Licht H.H."/>
            <person name="Stajich J.E."/>
        </authorList>
    </citation>
    <scope>NUCLEOTIDE SEQUENCE</scope>
    <source>
        <strain evidence="1">Berkeley</strain>
    </source>
</reference>
<dbReference type="Proteomes" id="UP001165960">
    <property type="component" value="Unassembled WGS sequence"/>
</dbReference>
<evidence type="ECO:0000313" key="1">
    <source>
        <dbReference type="EMBL" id="KAJ9070818.1"/>
    </source>
</evidence>
<evidence type="ECO:0000313" key="2">
    <source>
        <dbReference type="Proteomes" id="UP001165960"/>
    </source>
</evidence>
<sequence>MKKLVGSYIIKCLECCQNKTSRQNPQGLLQPLPIPPQPWSSTSMDFIVELPKSQVTTEILVVVDRLTKYGIFIPFSTASAEETAQMLLKNVFAYHGIANNIVLDQGAQFTSKFWSSLMKGLGVKTNLSTSFHPQTD</sequence>
<dbReference type="EMBL" id="QTSX02003558">
    <property type="protein sequence ID" value="KAJ9070818.1"/>
    <property type="molecule type" value="Genomic_DNA"/>
</dbReference>
<proteinExistence type="predicted"/>
<gene>
    <name evidence="1" type="ORF">DSO57_1039813</name>
</gene>
<comment type="caution">
    <text evidence="1">The sequence shown here is derived from an EMBL/GenBank/DDBJ whole genome shotgun (WGS) entry which is preliminary data.</text>
</comment>
<name>A0ACC2T8C6_9FUNG</name>
<accession>A0ACC2T8C6</accession>
<keyword evidence="2" id="KW-1185">Reference proteome</keyword>
<organism evidence="1 2">
    <name type="scientific">Entomophthora muscae</name>
    <dbReference type="NCBI Taxonomy" id="34485"/>
    <lineage>
        <taxon>Eukaryota</taxon>
        <taxon>Fungi</taxon>
        <taxon>Fungi incertae sedis</taxon>
        <taxon>Zoopagomycota</taxon>
        <taxon>Entomophthoromycotina</taxon>
        <taxon>Entomophthoromycetes</taxon>
        <taxon>Entomophthorales</taxon>
        <taxon>Entomophthoraceae</taxon>
        <taxon>Entomophthora</taxon>
    </lineage>
</organism>
<protein>
    <submittedName>
        <fullName evidence="1">Uncharacterized protein</fullName>
    </submittedName>
</protein>